<dbReference type="OrthoDB" id="2755220at2759"/>
<feature type="compositionally biased region" description="Polar residues" evidence="1">
    <location>
        <begin position="265"/>
        <end position="277"/>
    </location>
</feature>
<dbReference type="EMBL" id="ML143405">
    <property type="protein sequence ID" value="TBU30483.1"/>
    <property type="molecule type" value="Genomic_DNA"/>
</dbReference>
<feature type="compositionally biased region" description="Polar residues" evidence="1">
    <location>
        <begin position="54"/>
        <end position="66"/>
    </location>
</feature>
<feature type="region of interest" description="Disordered" evidence="1">
    <location>
        <begin position="1"/>
        <end position="342"/>
    </location>
</feature>
<reference evidence="2" key="1">
    <citation type="submission" date="2019-01" db="EMBL/GenBank/DDBJ databases">
        <title>Draft genome sequences of three monokaryotic isolates of the white-rot basidiomycete fungus Dichomitus squalens.</title>
        <authorList>
            <consortium name="DOE Joint Genome Institute"/>
            <person name="Lopez S.C."/>
            <person name="Andreopoulos B."/>
            <person name="Pangilinan J."/>
            <person name="Lipzen A."/>
            <person name="Riley R."/>
            <person name="Ahrendt S."/>
            <person name="Ng V."/>
            <person name="Barry K."/>
            <person name="Daum C."/>
            <person name="Grigoriev I.V."/>
            <person name="Hilden K.S."/>
            <person name="Makela M.R."/>
            <person name="de Vries R.P."/>
        </authorList>
    </citation>
    <scope>NUCLEOTIDE SEQUENCE [LARGE SCALE GENOMIC DNA]</scope>
    <source>
        <strain evidence="2">OM18370.1</strain>
    </source>
</reference>
<feature type="compositionally biased region" description="Polar residues" evidence="1">
    <location>
        <begin position="212"/>
        <end position="240"/>
    </location>
</feature>
<evidence type="ECO:0000256" key="1">
    <source>
        <dbReference type="SAM" id="MobiDB-lite"/>
    </source>
</evidence>
<evidence type="ECO:0000313" key="2">
    <source>
        <dbReference type="EMBL" id="TBU30483.1"/>
    </source>
</evidence>
<protein>
    <submittedName>
        <fullName evidence="2">Uncharacterized protein</fullName>
    </submittedName>
</protein>
<name>A0A4V2K0X2_9APHY</name>
<proteinExistence type="predicted"/>
<dbReference type="AlphaFoldDB" id="A0A4V2K0X2"/>
<feature type="region of interest" description="Disordered" evidence="1">
    <location>
        <begin position="499"/>
        <end position="522"/>
    </location>
</feature>
<dbReference type="Proteomes" id="UP000292957">
    <property type="component" value="Unassembled WGS sequence"/>
</dbReference>
<sequence>MSYKDKPPSKPKRESRRPFGRPKEAPGPVQTFEDSFQIPPAAGPHPGGSHQGVFQLSQDGQFTSLPAATRPRRSPGRGQGAGAGRVTRTRQADDVPTEAGPSKRRRPSIAAPAGSGGPGHRQTRSTPEVPVIAHPGESHFHRSNSSSVLPRMYADDSGSLAGPRSWPRTVGHFPTAGPQSSQVRTNALSPMSPIPSVAFSGGDRLTPDTPGSGAQYSPQGLSSSNWADTPSTASLPLTPSRQHDPRTGPYWLPDPSPAYGEYWQYPSSAPHSPSSLRAPSHPPSSATPSPFIGMVGEFDFDSSPTYGPSGEHSASLLGSRAVSDPQRLQDPSDLPPLPPDQFPLDMMFSGNPQPTAMTAIRHPQGSHYGQHTSYASMSGTPRPPHPLMNRHGLPAAAAAPDLSQSQHLFFPEGIFGETTEPVLAYSDAQQEAYAPPASGYMHASHSAPGPSGSGYYPAPVANAYPSQAGLSYFLPAGHPYSSEGGPLYVSQAEPAYPSPERALYSSHLRPPHSSQAGRYPRH</sequence>
<organism evidence="2">
    <name type="scientific">Dichomitus squalens</name>
    <dbReference type="NCBI Taxonomy" id="114155"/>
    <lineage>
        <taxon>Eukaryota</taxon>
        <taxon>Fungi</taxon>
        <taxon>Dikarya</taxon>
        <taxon>Basidiomycota</taxon>
        <taxon>Agaricomycotina</taxon>
        <taxon>Agaricomycetes</taxon>
        <taxon>Polyporales</taxon>
        <taxon>Polyporaceae</taxon>
        <taxon>Dichomitus</taxon>
    </lineage>
</organism>
<accession>A0A4V2K0X2</accession>
<gene>
    <name evidence="2" type="ORF">BD311DRAFT_738015</name>
</gene>
<feature type="compositionally biased region" description="Polar residues" evidence="1">
    <location>
        <begin position="177"/>
        <end position="189"/>
    </location>
</feature>
<feature type="compositionally biased region" description="Basic and acidic residues" evidence="1">
    <location>
        <begin position="1"/>
        <end position="12"/>
    </location>
</feature>